<feature type="transmembrane region" description="Helical" evidence="6">
    <location>
        <begin position="109"/>
        <end position="132"/>
    </location>
</feature>
<feature type="transmembrane region" description="Helical" evidence="6">
    <location>
        <begin position="12"/>
        <end position="34"/>
    </location>
</feature>
<feature type="transmembrane region" description="Helical" evidence="6">
    <location>
        <begin position="83"/>
        <end position="103"/>
    </location>
</feature>
<evidence type="ECO:0000313" key="7">
    <source>
        <dbReference type="EMBL" id="MBM6923111.1"/>
    </source>
</evidence>
<comment type="caution">
    <text evidence="7">The sequence shown here is derived from an EMBL/GenBank/DDBJ whole genome shotgun (WGS) entry which is preliminary data.</text>
</comment>
<organism evidence="7 8">
    <name type="scientific">Hydrogenoanaerobacterium saccharovorans</name>
    <dbReference type="NCBI Taxonomy" id="474960"/>
    <lineage>
        <taxon>Bacteria</taxon>
        <taxon>Bacillati</taxon>
        <taxon>Bacillota</taxon>
        <taxon>Clostridia</taxon>
        <taxon>Eubacteriales</taxon>
        <taxon>Oscillospiraceae</taxon>
        <taxon>Hydrogenoanaerobacterium</taxon>
    </lineage>
</organism>
<feature type="transmembrane region" description="Helical" evidence="6">
    <location>
        <begin position="144"/>
        <end position="164"/>
    </location>
</feature>
<keyword evidence="3 6" id="KW-0812">Transmembrane</keyword>
<evidence type="ECO:0000256" key="6">
    <source>
        <dbReference type="SAM" id="Phobius"/>
    </source>
</evidence>
<evidence type="ECO:0000313" key="8">
    <source>
        <dbReference type="Proteomes" id="UP000724149"/>
    </source>
</evidence>
<gene>
    <name evidence="7" type="ORF">H9X81_05310</name>
</gene>
<comment type="subcellular location">
    <subcellularLocation>
        <location evidence="1">Cell membrane</location>
        <topology evidence="1">Multi-pass membrane protein</topology>
    </subcellularLocation>
</comment>
<keyword evidence="4 6" id="KW-1133">Transmembrane helix</keyword>
<evidence type="ECO:0000256" key="1">
    <source>
        <dbReference type="ARBA" id="ARBA00004651"/>
    </source>
</evidence>
<dbReference type="Proteomes" id="UP000724149">
    <property type="component" value="Unassembled WGS sequence"/>
</dbReference>
<dbReference type="InterPro" id="IPR001851">
    <property type="entry name" value="ABC_transp_permease"/>
</dbReference>
<dbReference type="RefSeq" id="WP_191392926.1">
    <property type="nucleotide sequence ID" value="NZ_JACSNR010000004.1"/>
</dbReference>
<dbReference type="EMBL" id="JACSNR010000004">
    <property type="protein sequence ID" value="MBM6923111.1"/>
    <property type="molecule type" value="Genomic_DNA"/>
</dbReference>
<keyword evidence="8" id="KW-1185">Reference proteome</keyword>
<dbReference type="CDD" id="cd06580">
    <property type="entry name" value="TM_PBP1_transp_TpRbsC_like"/>
    <property type="match status" value="1"/>
</dbReference>
<evidence type="ECO:0000256" key="4">
    <source>
        <dbReference type="ARBA" id="ARBA00022989"/>
    </source>
</evidence>
<evidence type="ECO:0000256" key="2">
    <source>
        <dbReference type="ARBA" id="ARBA00022475"/>
    </source>
</evidence>
<feature type="transmembrane region" description="Helical" evidence="6">
    <location>
        <begin position="54"/>
        <end position="76"/>
    </location>
</feature>
<evidence type="ECO:0000256" key="3">
    <source>
        <dbReference type="ARBA" id="ARBA00022692"/>
    </source>
</evidence>
<keyword evidence="2" id="KW-1003">Cell membrane</keyword>
<feature type="transmembrane region" description="Helical" evidence="6">
    <location>
        <begin position="262"/>
        <end position="283"/>
    </location>
</feature>
<feature type="transmembrane region" description="Helical" evidence="6">
    <location>
        <begin position="214"/>
        <end position="232"/>
    </location>
</feature>
<evidence type="ECO:0000256" key="5">
    <source>
        <dbReference type="ARBA" id="ARBA00023136"/>
    </source>
</evidence>
<dbReference type="PANTHER" id="PTHR47089">
    <property type="entry name" value="ABC TRANSPORTER, PERMEASE PROTEIN"/>
    <property type="match status" value="1"/>
</dbReference>
<name>A0ABS2GND0_9FIRM</name>
<sequence>MKQLEKALRRPITGILISIVMGFIVGAIVLSIAGYNPAAAYASMISGIFSKPKYIVQVIIRATPLIFTGLSISFAFKTGMFNIGAEGQAIMGMVAAVVVGYCIELPPVIHFIAVALAAIAAAGLWGALVGVLKAKFGIHEVISGIMLNWIALYFNNFMIGMPWLKKPQTEASYEVLPSSWIVILNEWKTSDAGREWLLDGTHPILGDVLIKTDLNYGIFLAIAAAFLVWFILNRTTRGYEMRAVGSGSEAARFAGINVNKNIILSLAFAGALAGLAGAIVITGAMPHRITTLTSQPGYGFDGISVALMANTSPLGVIASALLFAGLQYGGSSIQADLGAPSEIINIVIGTIIFFIAMSGAFRMLADYLEKRRGRSNGK</sequence>
<feature type="transmembrane region" description="Helical" evidence="6">
    <location>
        <begin position="303"/>
        <end position="323"/>
    </location>
</feature>
<dbReference type="PANTHER" id="PTHR47089:SF1">
    <property type="entry name" value="GUANOSINE ABC TRANSPORTER PERMEASE PROTEIN NUPP"/>
    <property type="match status" value="1"/>
</dbReference>
<proteinExistence type="predicted"/>
<keyword evidence="5 6" id="KW-0472">Membrane</keyword>
<reference evidence="7 8" key="1">
    <citation type="journal article" date="2021" name="Sci. Rep.">
        <title>The distribution of antibiotic resistance genes in chicken gut microbiota commensals.</title>
        <authorList>
            <person name="Juricova H."/>
            <person name="Matiasovicova J."/>
            <person name="Kubasova T."/>
            <person name="Cejkova D."/>
            <person name="Rychlik I."/>
        </authorList>
    </citation>
    <scope>NUCLEOTIDE SEQUENCE [LARGE SCALE GENOMIC DNA]</scope>
    <source>
        <strain evidence="7 8">An564</strain>
    </source>
</reference>
<dbReference type="Pfam" id="PF02653">
    <property type="entry name" value="BPD_transp_2"/>
    <property type="match status" value="1"/>
</dbReference>
<protein>
    <submittedName>
        <fullName evidence="7">ABC transporter permease</fullName>
    </submittedName>
</protein>
<feature type="transmembrane region" description="Helical" evidence="6">
    <location>
        <begin position="343"/>
        <end position="365"/>
    </location>
</feature>
<accession>A0ABS2GND0</accession>